<gene>
    <name evidence="1" type="ORF">DKX38_013825</name>
</gene>
<evidence type="ECO:0000313" key="2">
    <source>
        <dbReference type="Proteomes" id="UP000326939"/>
    </source>
</evidence>
<organism evidence="1 2">
    <name type="scientific">Salix brachista</name>
    <dbReference type="NCBI Taxonomy" id="2182728"/>
    <lineage>
        <taxon>Eukaryota</taxon>
        <taxon>Viridiplantae</taxon>
        <taxon>Streptophyta</taxon>
        <taxon>Embryophyta</taxon>
        <taxon>Tracheophyta</taxon>
        <taxon>Spermatophyta</taxon>
        <taxon>Magnoliopsida</taxon>
        <taxon>eudicotyledons</taxon>
        <taxon>Gunneridae</taxon>
        <taxon>Pentapetalae</taxon>
        <taxon>rosids</taxon>
        <taxon>fabids</taxon>
        <taxon>Malpighiales</taxon>
        <taxon>Salicaceae</taxon>
        <taxon>Saliceae</taxon>
        <taxon>Salix</taxon>
    </lineage>
</organism>
<reference evidence="2" key="1">
    <citation type="journal article" date="2019" name="Gigascience">
        <title>De novo genome assembly of the endangered Acer yangbiense, a plant species with extremely small populations endemic to Yunnan Province, China.</title>
        <authorList>
            <person name="Yang J."/>
            <person name="Wariss H.M."/>
            <person name="Tao L."/>
            <person name="Zhang R."/>
            <person name="Yun Q."/>
            <person name="Hollingsworth P."/>
            <person name="Dao Z."/>
            <person name="Luo G."/>
            <person name="Guo H."/>
            <person name="Ma Y."/>
            <person name="Sun W."/>
        </authorList>
    </citation>
    <scope>NUCLEOTIDE SEQUENCE [LARGE SCALE GENOMIC DNA]</scope>
    <source>
        <strain evidence="2">cv. br00</strain>
    </source>
</reference>
<dbReference type="Proteomes" id="UP000326939">
    <property type="component" value="Chromosome 9"/>
</dbReference>
<keyword evidence="2" id="KW-1185">Reference proteome</keyword>
<sequence>MKGNWVEFERPSGEGCYKPYELKWVFFVLMVVVVNGWEIGGYEAKRGVLCTEAEEIVRVKLTFFYYTATRCALGYATTYDCGAVTLCGGVARALHCLVVVVVVVQREEEEEKQETSKASFFYCSSFLCFNSQISTL</sequence>
<evidence type="ECO:0000313" key="1">
    <source>
        <dbReference type="EMBL" id="KAB5540851.1"/>
    </source>
</evidence>
<comment type="caution">
    <text evidence="1">The sequence shown here is derived from an EMBL/GenBank/DDBJ whole genome shotgun (WGS) entry which is preliminary data.</text>
</comment>
<accession>A0A5N5LFF6</accession>
<name>A0A5N5LFF6_9ROSI</name>
<protein>
    <submittedName>
        <fullName evidence="1">Uncharacterized protein</fullName>
    </submittedName>
</protein>
<proteinExistence type="predicted"/>
<dbReference type="EMBL" id="VDCV01000009">
    <property type="protein sequence ID" value="KAB5540851.1"/>
    <property type="molecule type" value="Genomic_DNA"/>
</dbReference>
<dbReference type="AlphaFoldDB" id="A0A5N5LFF6"/>